<evidence type="ECO:0000256" key="7">
    <source>
        <dbReference type="ARBA" id="ARBA00022989"/>
    </source>
</evidence>
<dbReference type="GO" id="GO:0009272">
    <property type="term" value="P:fungal-type cell wall biogenesis"/>
    <property type="evidence" value="ECO:0007669"/>
    <property type="project" value="TreeGrafter"/>
</dbReference>
<dbReference type="GO" id="GO:0005789">
    <property type="term" value="C:endoplasmic reticulum membrane"/>
    <property type="evidence" value="ECO:0007669"/>
    <property type="project" value="UniProtKB-SubCell"/>
</dbReference>
<evidence type="ECO:0000313" key="12">
    <source>
        <dbReference type="Proteomes" id="UP001360560"/>
    </source>
</evidence>
<evidence type="ECO:0000256" key="10">
    <source>
        <dbReference type="SAM" id="Phobius"/>
    </source>
</evidence>
<dbReference type="PANTHER" id="PTHR28285">
    <property type="entry name" value="PROTEIN BIG1"/>
    <property type="match status" value="1"/>
</dbReference>
<evidence type="ECO:0000256" key="6">
    <source>
        <dbReference type="ARBA" id="ARBA00022824"/>
    </source>
</evidence>
<organism evidence="11 12">
    <name type="scientific">Saccharomycopsis crataegensis</name>
    <dbReference type="NCBI Taxonomy" id="43959"/>
    <lineage>
        <taxon>Eukaryota</taxon>
        <taxon>Fungi</taxon>
        <taxon>Dikarya</taxon>
        <taxon>Ascomycota</taxon>
        <taxon>Saccharomycotina</taxon>
        <taxon>Saccharomycetes</taxon>
        <taxon>Saccharomycopsidaceae</taxon>
        <taxon>Saccharomycopsis</taxon>
    </lineage>
</organism>
<reference evidence="11 12" key="1">
    <citation type="journal article" date="2023" name="Elife">
        <title>Identification of key yeast species and microbe-microbe interactions impacting larval growth of Drosophila in the wild.</title>
        <authorList>
            <person name="Mure A."/>
            <person name="Sugiura Y."/>
            <person name="Maeda R."/>
            <person name="Honda K."/>
            <person name="Sakurai N."/>
            <person name="Takahashi Y."/>
            <person name="Watada M."/>
            <person name="Katoh T."/>
            <person name="Gotoh A."/>
            <person name="Gotoh Y."/>
            <person name="Taniguchi I."/>
            <person name="Nakamura K."/>
            <person name="Hayashi T."/>
            <person name="Katayama T."/>
            <person name="Uemura T."/>
            <person name="Hattori Y."/>
        </authorList>
    </citation>
    <scope>NUCLEOTIDE SEQUENCE [LARGE SCALE GENOMIC DNA]</scope>
    <source>
        <strain evidence="11 12">SC-9</strain>
    </source>
</reference>
<dbReference type="PANTHER" id="PTHR28285:SF1">
    <property type="entry name" value="PROTEIN BIG1"/>
    <property type="match status" value="1"/>
</dbReference>
<comment type="similarity">
    <text evidence="2">Belongs to the BIG1 family.</text>
</comment>
<evidence type="ECO:0000256" key="8">
    <source>
        <dbReference type="ARBA" id="ARBA00023136"/>
    </source>
</evidence>
<dbReference type="Proteomes" id="UP001360560">
    <property type="component" value="Unassembled WGS sequence"/>
</dbReference>
<keyword evidence="12" id="KW-1185">Reference proteome</keyword>
<keyword evidence="9" id="KW-0961">Cell wall biogenesis/degradation</keyword>
<dbReference type="GO" id="GO:0071555">
    <property type="term" value="P:cell wall organization"/>
    <property type="evidence" value="ECO:0007669"/>
    <property type="project" value="UniProtKB-KW"/>
</dbReference>
<dbReference type="GO" id="GO:0006078">
    <property type="term" value="P:(1-&gt;6)-beta-D-glucan biosynthetic process"/>
    <property type="evidence" value="ECO:0007669"/>
    <property type="project" value="TreeGrafter"/>
</dbReference>
<dbReference type="AlphaFoldDB" id="A0AAV5QDN6"/>
<evidence type="ECO:0000256" key="2">
    <source>
        <dbReference type="ARBA" id="ARBA00008203"/>
    </source>
</evidence>
<comment type="caution">
    <text evidence="11">The sequence shown here is derived from an EMBL/GenBank/DDBJ whole genome shotgun (WGS) entry which is preliminary data.</text>
</comment>
<keyword evidence="4 10" id="KW-0812">Transmembrane</keyword>
<evidence type="ECO:0000256" key="5">
    <source>
        <dbReference type="ARBA" id="ARBA00022729"/>
    </source>
</evidence>
<dbReference type="RefSeq" id="XP_064849862.1">
    <property type="nucleotide sequence ID" value="XM_064993790.1"/>
</dbReference>
<comment type="subcellular location">
    <subcellularLocation>
        <location evidence="1">Endoplasmic reticulum membrane</location>
        <topology evidence="1">Single-pass type I membrane protein</topology>
    </subcellularLocation>
</comment>
<protein>
    <recommendedName>
        <fullName evidence="3">Protein BIG1</fullName>
    </recommendedName>
</protein>
<dbReference type="EMBL" id="BTFZ01000001">
    <property type="protein sequence ID" value="GMM32862.1"/>
    <property type="molecule type" value="Genomic_DNA"/>
</dbReference>
<evidence type="ECO:0000256" key="1">
    <source>
        <dbReference type="ARBA" id="ARBA00004115"/>
    </source>
</evidence>
<keyword evidence="5" id="KW-0732">Signal</keyword>
<name>A0AAV5QDN6_9ASCO</name>
<evidence type="ECO:0000313" key="11">
    <source>
        <dbReference type="EMBL" id="GMM32862.1"/>
    </source>
</evidence>
<sequence length="352" mass="41032">MKPQLLIPSILCLIFSCQFALAVYAPLVLSSTKLIRGFTKNIENPRPNPFPLSRAEILIRKLVKKCSSDAYILINQPGLTYDDFKVNDHKIFFNLQSKLNEDSVVTSFPYVENGISFEKITKQILSACEDIEVIRINVEDEEELREGHQLPRYKDTKPRVIILNLPKLPTHGDIEYRNKMIHENDKYIRKVLQRIPSPYLSFIFTSLDTTINDEAFLSNHPKNMGVPLSSFKKISRTFDPMSWLTNDERRLKEEPIFREIDFTVAKNDDNIQRKNKYEQWMEDLKNEENEIRLISPEFYSENKGLVAVLGLVFVGFLMYIAIITVRSIVLELKTLLWKRSVKAQKSKQKKNK</sequence>
<dbReference type="PROSITE" id="PS51257">
    <property type="entry name" value="PROKAR_LIPOPROTEIN"/>
    <property type="match status" value="1"/>
</dbReference>
<keyword evidence="8 10" id="KW-0472">Membrane</keyword>
<dbReference type="InterPro" id="IPR037654">
    <property type="entry name" value="Big1"/>
</dbReference>
<dbReference type="GeneID" id="90070841"/>
<evidence type="ECO:0000256" key="9">
    <source>
        <dbReference type="ARBA" id="ARBA00023316"/>
    </source>
</evidence>
<accession>A0AAV5QDN6</accession>
<gene>
    <name evidence="11" type="ORF">DASC09_001870</name>
</gene>
<keyword evidence="7 10" id="KW-1133">Transmembrane helix</keyword>
<evidence type="ECO:0000256" key="3">
    <source>
        <dbReference type="ARBA" id="ARBA00022089"/>
    </source>
</evidence>
<keyword evidence="6" id="KW-0256">Endoplasmic reticulum</keyword>
<proteinExistence type="inferred from homology"/>
<evidence type="ECO:0000256" key="4">
    <source>
        <dbReference type="ARBA" id="ARBA00022692"/>
    </source>
</evidence>
<feature type="transmembrane region" description="Helical" evidence="10">
    <location>
        <begin position="305"/>
        <end position="329"/>
    </location>
</feature>